<dbReference type="EMBL" id="JAKELL010000014">
    <property type="protein sequence ID" value="KAH8994559.1"/>
    <property type="molecule type" value="Genomic_DNA"/>
</dbReference>
<feature type="compositionally biased region" description="Pro residues" evidence="1">
    <location>
        <begin position="59"/>
        <end position="72"/>
    </location>
</feature>
<organism evidence="2 3">
    <name type="scientific">Lactarius akahatsu</name>
    <dbReference type="NCBI Taxonomy" id="416441"/>
    <lineage>
        <taxon>Eukaryota</taxon>
        <taxon>Fungi</taxon>
        <taxon>Dikarya</taxon>
        <taxon>Basidiomycota</taxon>
        <taxon>Agaricomycotina</taxon>
        <taxon>Agaricomycetes</taxon>
        <taxon>Russulales</taxon>
        <taxon>Russulaceae</taxon>
        <taxon>Lactarius</taxon>
    </lineage>
</organism>
<evidence type="ECO:0000256" key="1">
    <source>
        <dbReference type="SAM" id="MobiDB-lite"/>
    </source>
</evidence>
<reference evidence="2" key="1">
    <citation type="submission" date="2022-01" db="EMBL/GenBank/DDBJ databases">
        <title>Comparative genomics reveals a dynamic genome evolution in the ectomycorrhizal milk-cap (Lactarius) mushrooms.</title>
        <authorList>
            <consortium name="DOE Joint Genome Institute"/>
            <person name="Lebreton A."/>
            <person name="Tang N."/>
            <person name="Kuo A."/>
            <person name="LaButti K."/>
            <person name="Drula E."/>
            <person name="Barry K."/>
            <person name="Clum A."/>
            <person name="Lipzen A."/>
            <person name="Mousain D."/>
            <person name="Ng V."/>
            <person name="Wang R."/>
            <person name="Wang X."/>
            <person name="Dai Y."/>
            <person name="Henrissat B."/>
            <person name="Grigoriev I.V."/>
            <person name="Guerin-Laguette A."/>
            <person name="Yu F."/>
            <person name="Martin F.M."/>
        </authorList>
    </citation>
    <scope>NUCLEOTIDE SEQUENCE</scope>
    <source>
        <strain evidence="2">QP</strain>
    </source>
</reference>
<evidence type="ECO:0000313" key="3">
    <source>
        <dbReference type="Proteomes" id="UP001201163"/>
    </source>
</evidence>
<feature type="compositionally biased region" description="Low complexity" evidence="1">
    <location>
        <begin position="35"/>
        <end position="55"/>
    </location>
</feature>
<feature type="region of interest" description="Disordered" evidence="1">
    <location>
        <begin position="1"/>
        <end position="77"/>
    </location>
</feature>
<comment type="caution">
    <text evidence="2">The sequence shown here is derived from an EMBL/GenBank/DDBJ whole genome shotgun (WGS) entry which is preliminary data.</text>
</comment>
<name>A0AAD4LPM5_9AGAM</name>
<accession>A0AAD4LPM5</accession>
<dbReference type="AlphaFoldDB" id="A0AAD4LPM5"/>
<dbReference type="Proteomes" id="UP001201163">
    <property type="component" value="Unassembled WGS sequence"/>
</dbReference>
<evidence type="ECO:0000313" key="2">
    <source>
        <dbReference type="EMBL" id="KAH8994559.1"/>
    </source>
</evidence>
<feature type="compositionally biased region" description="Polar residues" evidence="1">
    <location>
        <begin position="23"/>
        <end position="34"/>
    </location>
</feature>
<proteinExistence type="predicted"/>
<feature type="region of interest" description="Disordered" evidence="1">
    <location>
        <begin position="504"/>
        <end position="526"/>
    </location>
</feature>
<keyword evidence="3" id="KW-1185">Reference proteome</keyword>
<protein>
    <submittedName>
        <fullName evidence="2">Uncharacterized protein</fullName>
    </submittedName>
</protein>
<gene>
    <name evidence="2" type="ORF">EDB92DRAFT_289770</name>
</gene>
<sequence length="526" mass="58050">MPYWSHSAQPEPWVDTIEAQVPASRSQLPSQFTGSLSPSHSSSHSFAQASSSSHSLYIPPFPPPPLPPPPPVSTFSPPTRAPSLNLSVFKSRSGFPFSASKISKATRSATAWFAEHAARKGSAESIYGDNKKKQRTAELEAIPMATKIRTEEDPRIAIIRARASEAVKSRIQLLLSHDFPDDEYDTVLKECDQICANGGLDLSVVLQDPLIDGRPPVYWAILNRHVTTSRNSDAALHALVLSLLGTGQPLKETTITSIRLACMVTSNNTLLQHLFWHFPALSPLSRSDAMLLSSVGGGDVVDVDEARDGTGTFVARIQIRRFRLRMRVSKLVKVEFVTSDRIWTVTFSVSSQNAAIQSESRWLLSFGLGDHSTSTWVDGDFLVLRPLPSSIESGDTYERIFSLPFGYRPRQLQPGPESAIKMRLDDGPLGPHLLNESLALVDRDGTLHAQFNVRLAQTQFSTLPPSSRFSDGESLISTVRDTRSISTRQSKLAPARSLIFKSRDKRNRKVPDGEKKVYTSLRRGGR</sequence>